<dbReference type="PANTHER" id="PTHR45615:SF80">
    <property type="entry name" value="GRIP DOMAIN-CONTAINING PROTEIN"/>
    <property type="match status" value="1"/>
</dbReference>
<evidence type="ECO:0000256" key="1">
    <source>
        <dbReference type="ARBA" id="ARBA00004496"/>
    </source>
</evidence>
<dbReference type="SUPFAM" id="SSF57997">
    <property type="entry name" value="Tropomyosin"/>
    <property type="match status" value="1"/>
</dbReference>
<feature type="compositionally biased region" description="Low complexity" evidence="4">
    <location>
        <begin position="739"/>
        <end position="765"/>
    </location>
</feature>
<feature type="coiled-coil region" evidence="3">
    <location>
        <begin position="507"/>
        <end position="600"/>
    </location>
</feature>
<proteinExistence type="predicted"/>
<keyword evidence="3" id="KW-0175">Coiled coil</keyword>
<dbReference type="SUPFAM" id="SSF90257">
    <property type="entry name" value="Myosin rod fragments"/>
    <property type="match status" value="1"/>
</dbReference>
<dbReference type="AlphaFoldDB" id="A0A058Z9M0"/>
<feature type="region of interest" description="Disordered" evidence="4">
    <location>
        <begin position="731"/>
        <end position="771"/>
    </location>
</feature>
<dbReference type="GeneID" id="20527887"/>
<dbReference type="EMBL" id="KB932204">
    <property type="protein sequence ID" value="KCV70811.1"/>
    <property type="molecule type" value="Genomic_DNA"/>
</dbReference>
<feature type="region of interest" description="Disordered" evidence="4">
    <location>
        <begin position="800"/>
        <end position="901"/>
    </location>
</feature>
<evidence type="ECO:0000256" key="4">
    <source>
        <dbReference type="SAM" id="MobiDB-lite"/>
    </source>
</evidence>
<dbReference type="RefSeq" id="XP_009495327.1">
    <property type="nucleotide sequence ID" value="XM_009497052.1"/>
</dbReference>
<feature type="region of interest" description="Disordered" evidence="4">
    <location>
        <begin position="675"/>
        <end position="719"/>
    </location>
</feature>
<feature type="coiled-coil region" evidence="3">
    <location>
        <begin position="194"/>
        <end position="270"/>
    </location>
</feature>
<accession>A0A058Z9M0</accession>
<dbReference type="Gene3D" id="1.20.5.170">
    <property type="match status" value="1"/>
</dbReference>
<sequence length="927" mass="97059">MGDGFVAPLTGLFPMEHSFGPFSSALSARRRPPAGDLPAGQIGSPSGAASAATVPAPSAEAPLPEAPETPVRRPPGGAAAPTVTPGSAGGLFLSPAALAALSQDLPHVGSSLAARGTAGSGRAAGDLDGLLLGSEMAGLSTIEEQAAIVAGLRKENFDLKLQIYQLELRMSRLDANGAPTAMATEQGGPTSEQVSLLSEQLAAAESQVQEYAEKYDSISHEMAELRSQLAESESTNNSLNADLARAQAQVEALQRRISTHDEQVSRLSGQVDREQALQRDLLAQLDRRTAADGHLSSEQLAQAEARALAAERRALDALSQRDEAQRQMARLQAEAKAQTDSVGVARARLADMTASFERELAAAFERGRATAAPAASLLHQVDDEMRRAEAVIGRASGSMAGSAGPAMGPPAAPGDVQLAREMAPLLQEAITSLLVGMREEALLAAGGDAGPRGRAALEDALGDLEETIRQSLPTDLGSLQGLLARLLRESPSAGGAGAREARHLRALRRTAERLADTESRLLDAEEALMQLLRQGTDQQQWYARLCVANGKILSAESAAAQLEARLLQATTRAETAEASAQDLRHTVGQLERRLAAALERRAPPPAKPLMDQLLAGEESDSEVDALSGPAMELLLAENRALIFRLGQREKLLNEALDRLELLSHVPQAVLRQYAGSSRGSKMPGSGAESGPAPLGPAGSIPLAAVPAEPPASAPAAGATTSPFVQLARELLPTDGRGPGESASSTASTAGPSPSPSGETKPAATEATDRARREKAVLAGLEKLRAALEVERSLMEGLLPRAAAAPPPPPEQIAFSPQPTKQAFHSAGTEHQYQPHHYQRQDYHHHHHHPQQQQQQLNSSVGPYAAAPAFGPTGPPPALSSGGAHAHQAPGHGPPFSHLPQQLPYQPQAYHAQQPFVAGSARGQYHPH</sequence>
<name>A0A058Z9M0_FONAL</name>
<feature type="compositionally biased region" description="Low complexity" evidence="4">
    <location>
        <begin position="881"/>
        <end position="901"/>
    </location>
</feature>
<evidence type="ECO:0000313" key="7">
    <source>
        <dbReference type="Proteomes" id="UP000030693"/>
    </source>
</evidence>
<keyword evidence="2" id="KW-0963">Cytoplasm</keyword>
<evidence type="ECO:0000256" key="2">
    <source>
        <dbReference type="ARBA" id="ARBA00022490"/>
    </source>
</evidence>
<comment type="subcellular location">
    <subcellularLocation>
        <location evidence="1">Cytoplasm</location>
    </subcellularLocation>
</comment>
<evidence type="ECO:0000313" key="6">
    <source>
        <dbReference type="EMBL" id="KCV70811.1"/>
    </source>
</evidence>
<dbReference type="InterPro" id="IPR012943">
    <property type="entry name" value="Cnn_1N"/>
</dbReference>
<protein>
    <recommendedName>
        <fullName evidence="5">Centrosomin N-terminal motif 1 domain-containing protein</fullName>
    </recommendedName>
</protein>
<feature type="compositionally biased region" description="Low complexity" evidence="4">
    <location>
        <begin position="38"/>
        <end position="83"/>
    </location>
</feature>
<reference evidence="6" key="1">
    <citation type="submission" date="2013-04" db="EMBL/GenBank/DDBJ databases">
        <title>The Genome Sequence of Fonticula alba ATCC 38817.</title>
        <authorList>
            <consortium name="The Broad Institute Genomics Platform"/>
            <person name="Russ C."/>
            <person name="Cuomo C."/>
            <person name="Burger G."/>
            <person name="Gray M.W."/>
            <person name="Holland P.W.H."/>
            <person name="King N."/>
            <person name="Lang F.B.F."/>
            <person name="Roger A.J."/>
            <person name="Ruiz-Trillo I."/>
            <person name="Brown M."/>
            <person name="Walker B."/>
            <person name="Young S."/>
            <person name="Zeng Q."/>
            <person name="Gargeya S."/>
            <person name="Fitzgerald M."/>
            <person name="Haas B."/>
            <person name="Abouelleil A."/>
            <person name="Allen A.W."/>
            <person name="Alvarado L."/>
            <person name="Arachchi H.M."/>
            <person name="Berlin A.M."/>
            <person name="Chapman S.B."/>
            <person name="Gainer-Dewar J."/>
            <person name="Goldberg J."/>
            <person name="Griggs A."/>
            <person name="Gujja S."/>
            <person name="Hansen M."/>
            <person name="Howarth C."/>
            <person name="Imamovic A."/>
            <person name="Ireland A."/>
            <person name="Larimer J."/>
            <person name="McCowan C."/>
            <person name="Murphy C."/>
            <person name="Pearson M."/>
            <person name="Poon T.W."/>
            <person name="Priest M."/>
            <person name="Roberts A."/>
            <person name="Saif S."/>
            <person name="Shea T."/>
            <person name="Sisk P."/>
            <person name="Sykes S."/>
            <person name="Wortman J."/>
            <person name="Nusbaum C."/>
            <person name="Birren B."/>
        </authorList>
    </citation>
    <scope>NUCLEOTIDE SEQUENCE [LARGE SCALE GENOMIC DNA]</scope>
    <source>
        <strain evidence="6">ATCC 38817</strain>
    </source>
</reference>
<feature type="coiled-coil region" evidence="3">
    <location>
        <begin position="300"/>
        <end position="341"/>
    </location>
</feature>
<gene>
    <name evidence="6" type="ORF">H696_03162</name>
</gene>
<dbReference type="GO" id="GO:0005737">
    <property type="term" value="C:cytoplasm"/>
    <property type="evidence" value="ECO:0007669"/>
    <property type="project" value="UniProtKB-SubCell"/>
</dbReference>
<dbReference type="GO" id="GO:0005815">
    <property type="term" value="C:microtubule organizing center"/>
    <property type="evidence" value="ECO:0007669"/>
    <property type="project" value="InterPro"/>
</dbReference>
<organism evidence="6">
    <name type="scientific">Fonticula alba</name>
    <name type="common">Slime mold</name>
    <dbReference type="NCBI Taxonomy" id="691883"/>
    <lineage>
        <taxon>Eukaryota</taxon>
        <taxon>Rotosphaerida</taxon>
        <taxon>Fonticulaceae</taxon>
        <taxon>Fonticula</taxon>
    </lineage>
</organism>
<evidence type="ECO:0000256" key="3">
    <source>
        <dbReference type="SAM" id="Coils"/>
    </source>
</evidence>
<dbReference type="PANTHER" id="PTHR45615">
    <property type="entry name" value="MYOSIN HEAVY CHAIN, NON-MUSCLE"/>
    <property type="match status" value="1"/>
</dbReference>
<keyword evidence="7" id="KW-1185">Reference proteome</keyword>
<feature type="compositionally biased region" description="Low complexity" evidence="4">
    <location>
        <begin position="850"/>
        <end position="871"/>
    </location>
</feature>
<dbReference type="Gene3D" id="1.20.5.340">
    <property type="match status" value="1"/>
</dbReference>
<feature type="domain" description="Centrosomin N-terminal motif 1" evidence="5">
    <location>
        <begin position="141"/>
        <end position="233"/>
    </location>
</feature>
<dbReference type="Proteomes" id="UP000030693">
    <property type="component" value="Unassembled WGS sequence"/>
</dbReference>
<dbReference type="Pfam" id="PF07989">
    <property type="entry name" value="Cnn_1N"/>
    <property type="match status" value="1"/>
</dbReference>
<feature type="region of interest" description="Disordered" evidence="4">
    <location>
        <begin position="22"/>
        <end position="83"/>
    </location>
</feature>
<evidence type="ECO:0000259" key="5">
    <source>
        <dbReference type="Pfam" id="PF07989"/>
    </source>
</evidence>